<dbReference type="GO" id="GO:1905515">
    <property type="term" value="P:non-motile cilium assembly"/>
    <property type="evidence" value="ECO:0007669"/>
    <property type="project" value="TreeGrafter"/>
</dbReference>
<dbReference type="PANTHER" id="PTHR34341:SF1">
    <property type="entry name" value="TRANSMEMBRANE PROTEIN 107"/>
    <property type="match status" value="1"/>
</dbReference>
<proteinExistence type="predicted"/>
<name>A0A8S1KVU0_PARPR</name>
<evidence type="ECO:0000256" key="5">
    <source>
        <dbReference type="ARBA" id="ARBA00022989"/>
    </source>
</evidence>
<gene>
    <name evidence="8" type="ORF">PPRIM_AZ9-3.1.T0290077</name>
</gene>
<feature type="transmembrane region" description="Helical" evidence="7">
    <location>
        <begin position="49"/>
        <end position="75"/>
    </location>
</feature>
<dbReference type="InterPro" id="IPR029248">
    <property type="entry name" value="TMEM107"/>
</dbReference>
<accession>A0A8S1KVU0</accession>
<evidence type="ECO:0000313" key="9">
    <source>
        <dbReference type="Proteomes" id="UP000688137"/>
    </source>
</evidence>
<evidence type="ECO:0000256" key="6">
    <source>
        <dbReference type="ARBA" id="ARBA00023136"/>
    </source>
</evidence>
<dbReference type="GO" id="GO:1904491">
    <property type="term" value="P:protein localization to ciliary transition zone"/>
    <property type="evidence" value="ECO:0007669"/>
    <property type="project" value="TreeGrafter"/>
</dbReference>
<protein>
    <recommendedName>
        <fullName evidence="2">Transmembrane protein 107</fullName>
    </recommendedName>
</protein>
<evidence type="ECO:0000256" key="3">
    <source>
        <dbReference type="ARBA" id="ARBA00022692"/>
    </source>
</evidence>
<feature type="transmembrane region" description="Helical" evidence="7">
    <location>
        <begin position="12"/>
        <end position="29"/>
    </location>
</feature>
<evidence type="ECO:0000256" key="7">
    <source>
        <dbReference type="SAM" id="Phobius"/>
    </source>
</evidence>
<evidence type="ECO:0000256" key="1">
    <source>
        <dbReference type="ARBA" id="ARBA00004141"/>
    </source>
</evidence>
<comment type="subcellular location">
    <subcellularLocation>
        <location evidence="1">Membrane</location>
        <topology evidence="1">Multi-pass membrane protein</topology>
    </subcellularLocation>
</comment>
<feature type="transmembrane region" description="Helical" evidence="7">
    <location>
        <begin position="87"/>
        <end position="108"/>
    </location>
</feature>
<evidence type="ECO:0000313" key="8">
    <source>
        <dbReference type="EMBL" id="CAD8059610.1"/>
    </source>
</evidence>
<dbReference type="EMBL" id="CAJJDM010000028">
    <property type="protein sequence ID" value="CAD8059610.1"/>
    <property type="molecule type" value="Genomic_DNA"/>
</dbReference>
<dbReference type="GO" id="GO:0036038">
    <property type="term" value="C:MKS complex"/>
    <property type="evidence" value="ECO:0007669"/>
    <property type="project" value="TreeGrafter"/>
</dbReference>
<keyword evidence="4" id="KW-0970">Cilium biogenesis/degradation</keyword>
<keyword evidence="5 7" id="KW-1133">Transmembrane helix</keyword>
<sequence length="152" mass="17220">MTINGLLIPSKFILVSCHFITSLMAYYGAKENILANFQTKTYDTNSDTYISAYNSIVSCIILGLIGLGIEMIFIITGITMFYDTSNFLIICLHAVGIIIYSEFIIGAWPYYELWYYWAAFILLPVLLEIVATCFGNILYGTAFKRRLSRKGN</sequence>
<keyword evidence="9" id="KW-1185">Reference proteome</keyword>
<evidence type="ECO:0000256" key="4">
    <source>
        <dbReference type="ARBA" id="ARBA00022794"/>
    </source>
</evidence>
<keyword evidence="6 7" id="KW-0472">Membrane</keyword>
<keyword evidence="3 7" id="KW-0812">Transmembrane</keyword>
<evidence type="ECO:0000256" key="2">
    <source>
        <dbReference type="ARBA" id="ARBA00015652"/>
    </source>
</evidence>
<dbReference type="Pfam" id="PF14995">
    <property type="entry name" value="TMEM107"/>
    <property type="match status" value="1"/>
</dbReference>
<dbReference type="PANTHER" id="PTHR34341">
    <property type="entry name" value="TRANSMEMBRANE PROTEIN 107"/>
    <property type="match status" value="1"/>
</dbReference>
<dbReference type="OMA" id="FQLKTYD"/>
<reference evidence="8" key="1">
    <citation type="submission" date="2021-01" db="EMBL/GenBank/DDBJ databases">
        <authorList>
            <consortium name="Genoscope - CEA"/>
            <person name="William W."/>
        </authorList>
    </citation>
    <scope>NUCLEOTIDE SEQUENCE</scope>
</reference>
<dbReference type="Proteomes" id="UP000688137">
    <property type="component" value="Unassembled WGS sequence"/>
</dbReference>
<feature type="transmembrane region" description="Helical" evidence="7">
    <location>
        <begin position="114"/>
        <end position="139"/>
    </location>
</feature>
<comment type="caution">
    <text evidence="8">The sequence shown here is derived from an EMBL/GenBank/DDBJ whole genome shotgun (WGS) entry which is preliminary data.</text>
</comment>
<dbReference type="AlphaFoldDB" id="A0A8S1KVU0"/>
<dbReference type="GO" id="GO:0016020">
    <property type="term" value="C:membrane"/>
    <property type="evidence" value="ECO:0007669"/>
    <property type="project" value="UniProtKB-SubCell"/>
</dbReference>
<organism evidence="8 9">
    <name type="scientific">Paramecium primaurelia</name>
    <dbReference type="NCBI Taxonomy" id="5886"/>
    <lineage>
        <taxon>Eukaryota</taxon>
        <taxon>Sar</taxon>
        <taxon>Alveolata</taxon>
        <taxon>Ciliophora</taxon>
        <taxon>Intramacronucleata</taxon>
        <taxon>Oligohymenophorea</taxon>
        <taxon>Peniculida</taxon>
        <taxon>Parameciidae</taxon>
        <taxon>Paramecium</taxon>
    </lineage>
</organism>